<dbReference type="GO" id="GO:0020037">
    <property type="term" value="F:heme binding"/>
    <property type="evidence" value="ECO:0007669"/>
    <property type="project" value="InterPro"/>
</dbReference>
<feature type="binding site" description="axial binding residue" evidence="4">
    <location>
        <position position="491"/>
    </location>
    <ligand>
        <name>heme</name>
        <dbReference type="ChEBI" id="CHEBI:30413"/>
    </ligand>
    <ligandPart>
        <name>Fe</name>
        <dbReference type="ChEBI" id="CHEBI:18248"/>
    </ligandPart>
</feature>
<protein>
    <submittedName>
        <fullName evidence="6">Cytochrome P450</fullName>
    </submittedName>
</protein>
<dbReference type="AlphaFoldDB" id="A0A9P8WGP8"/>
<evidence type="ECO:0000256" key="2">
    <source>
        <dbReference type="ARBA" id="ARBA00022723"/>
    </source>
</evidence>
<dbReference type="CDD" id="cd11069">
    <property type="entry name" value="CYP_FUM15-like"/>
    <property type="match status" value="1"/>
</dbReference>
<dbReference type="InterPro" id="IPR002401">
    <property type="entry name" value="Cyt_P450_E_grp-I"/>
</dbReference>
<dbReference type="GO" id="GO:0016705">
    <property type="term" value="F:oxidoreductase activity, acting on paired donors, with incorporation or reduction of molecular oxygen"/>
    <property type="evidence" value="ECO:0007669"/>
    <property type="project" value="InterPro"/>
</dbReference>
<evidence type="ECO:0000256" key="1">
    <source>
        <dbReference type="ARBA" id="ARBA00022617"/>
    </source>
</evidence>
<dbReference type="GO" id="GO:0004497">
    <property type="term" value="F:monooxygenase activity"/>
    <property type="evidence" value="ECO:0007669"/>
    <property type="project" value="InterPro"/>
</dbReference>
<keyword evidence="5" id="KW-0472">Membrane</keyword>
<dbReference type="PRINTS" id="PR00463">
    <property type="entry name" value="EP450I"/>
</dbReference>
<dbReference type="OrthoDB" id="1470350at2759"/>
<organism evidence="6 7">
    <name type="scientific">Thelonectria olida</name>
    <dbReference type="NCBI Taxonomy" id="1576542"/>
    <lineage>
        <taxon>Eukaryota</taxon>
        <taxon>Fungi</taxon>
        <taxon>Dikarya</taxon>
        <taxon>Ascomycota</taxon>
        <taxon>Pezizomycotina</taxon>
        <taxon>Sordariomycetes</taxon>
        <taxon>Hypocreomycetidae</taxon>
        <taxon>Hypocreales</taxon>
        <taxon>Nectriaceae</taxon>
        <taxon>Thelonectria</taxon>
    </lineage>
</organism>
<dbReference type="EMBL" id="JAGPYM010000002">
    <property type="protein sequence ID" value="KAH6898781.1"/>
    <property type="molecule type" value="Genomic_DNA"/>
</dbReference>
<dbReference type="Gene3D" id="1.10.630.10">
    <property type="entry name" value="Cytochrome P450"/>
    <property type="match status" value="1"/>
</dbReference>
<dbReference type="PRINTS" id="PR00385">
    <property type="entry name" value="P450"/>
</dbReference>
<keyword evidence="2 4" id="KW-0479">Metal-binding</keyword>
<dbReference type="FunFam" id="1.10.630.10:FF:000051">
    <property type="entry name" value="Cytochrome P450 monooxygenase (Fum15)"/>
    <property type="match status" value="1"/>
</dbReference>
<dbReference type="Proteomes" id="UP000777438">
    <property type="component" value="Unassembled WGS sequence"/>
</dbReference>
<feature type="transmembrane region" description="Helical" evidence="5">
    <location>
        <begin position="32"/>
        <end position="54"/>
    </location>
</feature>
<evidence type="ECO:0000256" key="4">
    <source>
        <dbReference type="PIRSR" id="PIRSR602401-1"/>
    </source>
</evidence>
<evidence type="ECO:0000256" key="3">
    <source>
        <dbReference type="ARBA" id="ARBA00023004"/>
    </source>
</evidence>
<comment type="cofactor">
    <cofactor evidence="4">
        <name>heme</name>
        <dbReference type="ChEBI" id="CHEBI:30413"/>
    </cofactor>
</comment>
<dbReference type="InterPro" id="IPR036396">
    <property type="entry name" value="Cyt_P450_sf"/>
</dbReference>
<evidence type="ECO:0000256" key="5">
    <source>
        <dbReference type="SAM" id="Phobius"/>
    </source>
</evidence>
<comment type="caution">
    <text evidence="6">The sequence shown here is derived from an EMBL/GenBank/DDBJ whole genome shotgun (WGS) entry which is preliminary data.</text>
</comment>
<keyword evidence="5" id="KW-1133">Transmembrane helix</keyword>
<dbReference type="InterPro" id="IPR050121">
    <property type="entry name" value="Cytochrome_P450_monoxygenase"/>
</dbReference>
<gene>
    <name evidence="6" type="ORF">B0T10DRAFT_119177</name>
</gene>
<keyword evidence="7" id="KW-1185">Reference proteome</keyword>
<dbReference type="GO" id="GO:0005506">
    <property type="term" value="F:iron ion binding"/>
    <property type="evidence" value="ECO:0007669"/>
    <property type="project" value="InterPro"/>
</dbReference>
<evidence type="ECO:0000313" key="6">
    <source>
        <dbReference type="EMBL" id="KAH6898781.1"/>
    </source>
</evidence>
<name>A0A9P8WGP8_9HYPO</name>
<keyword evidence="1 4" id="KW-0349">Heme</keyword>
<reference evidence="6 7" key="1">
    <citation type="journal article" date="2021" name="Nat. Commun.">
        <title>Genetic determinants of endophytism in the Arabidopsis root mycobiome.</title>
        <authorList>
            <person name="Mesny F."/>
            <person name="Miyauchi S."/>
            <person name="Thiergart T."/>
            <person name="Pickel B."/>
            <person name="Atanasova L."/>
            <person name="Karlsson M."/>
            <person name="Huettel B."/>
            <person name="Barry K.W."/>
            <person name="Haridas S."/>
            <person name="Chen C."/>
            <person name="Bauer D."/>
            <person name="Andreopoulos W."/>
            <person name="Pangilinan J."/>
            <person name="LaButti K."/>
            <person name="Riley R."/>
            <person name="Lipzen A."/>
            <person name="Clum A."/>
            <person name="Drula E."/>
            <person name="Henrissat B."/>
            <person name="Kohler A."/>
            <person name="Grigoriev I.V."/>
            <person name="Martin F.M."/>
            <person name="Hacquard S."/>
        </authorList>
    </citation>
    <scope>NUCLEOTIDE SEQUENCE [LARGE SCALE GENOMIC DNA]</scope>
    <source>
        <strain evidence="6 7">MPI-CAGE-CH-0241</strain>
    </source>
</reference>
<dbReference type="SUPFAM" id="SSF48264">
    <property type="entry name" value="Cytochrome P450"/>
    <property type="match status" value="1"/>
</dbReference>
<keyword evidence="5" id="KW-0812">Transmembrane</keyword>
<dbReference type="PANTHER" id="PTHR24305:SF227">
    <property type="entry name" value="P450, PUTATIVE (EUROFUNG)-RELATED"/>
    <property type="match status" value="1"/>
</dbReference>
<keyword evidence="3 4" id="KW-0408">Iron</keyword>
<accession>A0A9P8WGP8</accession>
<sequence>MAFPWENITGGAFVSAVLLAWAKDELTRWSTLNSFLLAWVAWLMAWGVWAVWVYPLFLSPLRHLPEPSGNHWLFGQGKRIIAQPSGMPMREWINEIPNDGVIRYRGLFNQERLLIASPKALAEVLVTNNYAFEKPVQVRWSLGRILGVGVLLAEGEEHKMQRRNLTPAFAFRQVKNLYPVFWKKACEATRTMTAAFNTEGETEVEIMSWASRATLDIIGVAGMGRDFGAIHNENSPLAKTYRTVFKPSKQGQILALLGFIVPLWLVNMIPVQRNDDIHQAASEIRAVCRDLIREKKDNMTSKEEAGVDILSVALESGGFTDENLVNQLMTFLAAGHETTASALTWAIYMLCRYPKVQSRLREEVRQRLPSLDSDVDITSMDIDRMPYLNAVCSEVLRYYSPVPITLREAAHDTTILDHPVRKGTRVMLVPWATNFDRELWGPDSEMFNPERWLPPLSSTSDGDKSRAAAAASGGASSNYAFLTFLHGPRSCIGQSFAKAEFACVLAAWVGRFEFALADPALEDETKLVIRGGVTARPAQGMHVRVKLVGGY</sequence>
<proteinExistence type="predicted"/>
<dbReference type="InterPro" id="IPR001128">
    <property type="entry name" value="Cyt_P450"/>
</dbReference>
<dbReference type="Pfam" id="PF00067">
    <property type="entry name" value="p450"/>
    <property type="match status" value="1"/>
</dbReference>
<evidence type="ECO:0000313" key="7">
    <source>
        <dbReference type="Proteomes" id="UP000777438"/>
    </source>
</evidence>
<dbReference type="PANTHER" id="PTHR24305">
    <property type="entry name" value="CYTOCHROME P450"/>
    <property type="match status" value="1"/>
</dbReference>